<keyword evidence="3 6" id="KW-0479">Metal-binding</keyword>
<dbReference type="AlphaFoldDB" id="A0A2A4CSZ2"/>
<feature type="domain" description="Enoyl reductase (ER)" evidence="7">
    <location>
        <begin position="8"/>
        <end position="343"/>
    </location>
</feature>
<evidence type="ECO:0000256" key="5">
    <source>
        <dbReference type="ARBA" id="ARBA00023002"/>
    </source>
</evidence>
<dbReference type="EMBL" id="NTJD01000002">
    <property type="protein sequence ID" value="PCD77382.1"/>
    <property type="molecule type" value="Genomic_DNA"/>
</dbReference>
<evidence type="ECO:0000256" key="2">
    <source>
        <dbReference type="ARBA" id="ARBA00008072"/>
    </source>
</evidence>
<accession>A0A2A4CSZ2</accession>
<dbReference type="OrthoDB" id="9809185at2"/>
<dbReference type="RefSeq" id="WP_096430774.1">
    <property type="nucleotide sequence ID" value="NZ_NTJD01000002.1"/>
</dbReference>
<dbReference type="GO" id="GO:0008270">
    <property type="term" value="F:zinc ion binding"/>
    <property type="evidence" value="ECO:0007669"/>
    <property type="project" value="InterPro"/>
</dbReference>
<sequence>MKALVYQGPGQKAWADKDKPEIQKPTDVIVKITKTTICGTDLHILKGDVPTVDAGRTLGHEGVGVVEAVGAAVENFKPGDAVLISCVTSCGKCANCKRQLYAHCSDGGWILGHLIDGTQAEYVRIPHGDNSLYPIPDGADEEALVMLSDIMPTGLEIGVQYGNVKPGDTIAIIGAGPVGMSVLLTAQFYSPGRIVMIDMDPARLELAKQFGATDTIQVGADDPVAKILEMTGGLGVDVAIEAVGVPATFDICQKIVSAGGNIANVGVHGAPVQLHIEELWIKNINISMGLVSTNTTPMLLKTLNAGKVNPGKLVTHRFKLDEILEAYEVFGNAAREKAMKVILNA</sequence>
<reference evidence="8 9" key="1">
    <citation type="submission" date="2017-09" db="EMBL/GenBank/DDBJ databases">
        <title>A multilocus sequence analysis scheme for characterization of bacteria in the genus Thioclava.</title>
        <authorList>
            <person name="Liu Y."/>
            <person name="Shao Z."/>
        </authorList>
    </citation>
    <scope>NUCLEOTIDE SEQUENCE [LARGE SCALE GENOMIC DNA]</scope>
    <source>
        <strain evidence="8 9">CAU 1312</strain>
    </source>
</reference>
<comment type="caution">
    <text evidence="8">The sequence shown here is derived from an EMBL/GenBank/DDBJ whole genome shotgun (WGS) entry which is preliminary data.</text>
</comment>
<dbReference type="GO" id="GO:0016616">
    <property type="term" value="F:oxidoreductase activity, acting on the CH-OH group of donors, NAD or NADP as acceptor"/>
    <property type="evidence" value="ECO:0007669"/>
    <property type="project" value="UniProtKB-ARBA"/>
</dbReference>
<evidence type="ECO:0000259" key="7">
    <source>
        <dbReference type="SMART" id="SM00829"/>
    </source>
</evidence>
<dbReference type="SMART" id="SM00829">
    <property type="entry name" value="PKS_ER"/>
    <property type="match status" value="1"/>
</dbReference>
<organism evidence="8 9">
    <name type="scientific">Pseudothioclava arenosa</name>
    <dbReference type="NCBI Taxonomy" id="1795308"/>
    <lineage>
        <taxon>Bacteria</taxon>
        <taxon>Pseudomonadati</taxon>
        <taxon>Pseudomonadota</taxon>
        <taxon>Alphaproteobacteria</taxon>
        <taxon>Rhodobacterales</taxon>
        <taxon>Paracoccaceae</taxon>
        <taxon>Pseudothioclava</taxon>
    </lineage>
</organism>
<keyword evidence="4 6" id="KW-0862">Zinc</keyword>
<evidence type="ECO:0000256" key="1">
    <source>
        <dbReference type="ARBA" id="ARBA00001947"/>
    </source>
</evidence>
<dbReference type="Gene3D" id="3.90.180.10">
    <property type="entry name" value="Medium-chain alcohol dehydrogenases, catalytic domain"/>
    <property type="match status" value="1"/>
</dbReference>
<dbReference type="PANTHER" id="PTHR42813:SF4">
    <property type="entry name" value="NADP-DEPENDENT ISOPROPANOL DEHYDROGENASE"/>
    <property type="match status" value="1"/>
</dbReference>
<dbReference type="Pfam" id="PF00107">
    <property type="entry name" value="ADH_zinc_N"/>
    <property type="match status" value="1"/>
</dbReference>
<keyword evidence="9" id="KW-1185">Reference proteome</keyword>
<protein>
    <submittedName>
        <fullName evidence="8">Alcohol dehydrogenase</fullName>
    </submittedName>
</protein>
<dbReference type="InterPro" id="IPR036291">
    <property type="entry name" value="NAD(P)-bd_dom_sf"/>
</dbReference>
<keyword evidence="5" id="KW-0560">Oxidoreductase</keyword>
<dbReference type="PANTHER" id="PTHR42813">
    <property type="entry name" value="ZINC-TYPE ALCOHOL DEHYDROGENASE-LIKE"/>
    <property type="match status" value="1"/>
</dbReference>
<comment type="similarity">
    <text evidence="2 6">Belongs to the zinc-containing alcohol dehydrogenase family.</text>
</comment>
<name>A0A2A4CSZ2_9RHOB</name>
<dbReference type="Gene3D" id="3.40.50.720">
    <property type="entry name" value="NAD(P)-binding Rossmann-like Domain"/>
    <property type="match status" value="1"/>
</dbReference>
<dbReference type="InterPro" id="IPR011032">
    <property type="entry name" value="GroES-like_sf"/>
</dbReference>
<proteinExistence type="inferred from homology"/>
<dbReference type="CDD" id="cd08286">
    <property type="entry name" value="FDH_like_ADH2"/>
    <property type="match status" value="1"/>
</dbReference>
<dbReference type="InterPro" id="IPR020843">
    <property type="entry name" value="ER"/>
</dbReference>
<evidence type="ECO:0000313" key="8">
    <source>
        <dbReference type="EMBL" id="PCD77382.1"/>
    </source>
</evidence>
<dbReference type="SUPFAM" id="SSF51735">
    <property type="entry name" value="NAD(P)-binding Rossmann-fold domains"/>
    <property type="match status" value="1"/>
</dbReference>
<gene>
    <name evidence="8" type="ORF">CLN94_02380</name>
</gene>
<comment type="cofactor">
    <cofactor evidence="1 6">
        <name>Zn(2+)</name>
        <dbReference type="ChEBI" id="CHEBI:29105"/>
    </cofactor>
</comment>
<dbReference type="Pfam" id="PF08240">
    <property type="entry name" value="ADH_N"/>
    <property type="match status" value="1"/>
</dbReference>
<dbReference type="PROSITE" id="PS00059">
    <property type="entry name" value="ADH_ZINC"/>
    <property type="match status" value="1"/>
</dbReference>
<dbReference type="InterPro" id="IPR013154">
    <property type="entry name" value="ADH-like_N"/>
</dbReference>
<dbReference type="SUPFAM" id="SSF50129">
    <property type="entry name" value="GroES-like"/>
    <property type="match status" value="1"/>
</dbReference>
<dbReference type="InterPro" id="IPR013149">
    <property type="entry name" value="ADH-like_C"/>
</dbReference>
<dbReference type="InterPro" id="IPR002328">
    <property type="entry name" value="ADH_Zn_CS"/>
</dbReference>
<evidence type="ECO:0000256" key="3">
    <source>
        <dbReference type="ARBA" id="ARBA00022723"/>
    </source>
</evidence>
<dbReference type="Proteomes" id="UP000243507">
    <property type="component" value="Unassembled WGS sequence"/>
</dbReference>
<evidence type="ECO:0000313" key="9">
    <source>
        <dbReference type="Proteomes" id="UP000243507"/>
    </source>
</evidence>
<evidence type="ECO:0000256" key="4">
    <source>
        <dbReference type="ARBA" id="ARBA00022833"/>
    </source>
</evidence>
<evidence type="ECO:0000256" key="6">
    <source>
        <dbReference type="RuleBase" id="RU361277"/>
    </source>
</evidence>